<protein>
    <submittedName>
        <fullName evidence="3">Acrylyl-CoA reductase (NADPH)</fullName>
    </submittedName>
</protein>
<feature type="transmembrane region" description="Helical" evidence="1">
    <location>
        <begin position="128"/>
        <end position="145"/>
    </location>
</feature>
<dbReference type="SUPFAM" id="SSF51735">
    <property type="entry name" value="NAD(P)-binding Rossmann-fold domains"/>
    <property type="match status" value="1"/>
</dbReference>
<dbReference type="Gene3D" id="3.90.180.10">
    <property type="entry name" value="Medium-chain alcohol dehydrogenases, catalytic domain"/>
    <property type="match status" value="1"/>
</dbReference>
<dbReference type="Pfam" id="PF00107">
    <property type="entry name" value="ADH_zinc_N"/>
    <property type="match status" value="1"/>
</dbReference>
<evidence type="ECO:0000313" key="3">
    <source>
        <dbReference type="EMBL" id="PFG29483.1"/>
    </source>
</evidence>
<feature type="transmembrane region" description="Helical" evidence="1">
    <location>
        <begin position="157"/>
        <end position="179"/>
    </location>
</feature>
<accession>A0A2A9DSB9</accession>
<evidence type="ECO:0000313" key="4">
    <source>
        <dbReference type="Proteomes" id="UP000221369"/>
    </source>
</evidence>
<dbReference type="InterPro" id="IPR036291">
    <property type="entry name" value="NAD(P)-bd_dom_sf"/>
</dbReference>
<dbReference type="PANTHER" id="PTHR43677:SF1">
    <property type="entry name" value="ACRYLYL-COA REDUCTASE ACUI-RELATED"/>
    <property type="match status" value="1"/>
</dbReference>
<evidence type="ECO:0000256" key="1">
    <source>
        <dbReference type="SAM" id="Phobius"/>
    </source>
</evidence>
<dbReference type="PANTHER" id="PTHR43677">
    <property type="entry name" value="SHORT-CHAIN DEHYDROGENASE/REDUCTASE"/>
    <property type="match status" value="1"/>
</dbReference>
<organism evidence="3 4">
    <name type="scientific">Paramicrobacterium agarici</name>
    <dbReference type="NCBI Taxonomy" id="630514"/>
    <lineage>
        <taxon>Bacteria</taxon>
        <taxon>Bacillati</taxon>
        <taxon>Actinomycetota</taxon>
        <taxon>Actinomycetes</taxon>
        <taxon>Micrococcales</taxon>
        <taxon>Microbacteriaceae</taxon>
        <taxon>Paramicrobacterium</taxon>
    </lineage>
</organism>
<dbReference type="SMART" id="SM00829">
    <property type="entry name" value="PKS_ER"/>
    <property type="match status" value="1"/>
</dbReference>
<keyword evidence="1" id="KW-0812">Transmembrane</keyword>
<dbReference type="GO" id="GO:0043957">
    <property type="term" value="F:acryloyl-CoA reductase (NADPH) activity"/>
    <property type="evidence" value="ECO:0007669"/>
    <property type="project" value="TreeGrafter"/>
</dbReference>
<dbReference type="AlphaFoldDB" id="A0A2A9DSB9"/>
<dbReference type="EMBL" id="PDJE01000001">
    <property type="protein sequence ID" value="PFG29483.1"/>
    <property type="molecule type" value="Genomic_DNA"/>
</dbReference>
<dbReference type="InterPro" id="IPR014188">
    <property type="entry name" value="Acrylyl-CoA_reductase_AcuI"/>
</dbReference>
<sequence>MTFRAWWIEKNEDAEGTTQQTASLTDLGPAALRSGDTWVDLAASSVNYKDALALTGGAGIVREWPLIPGIDVVGTVRSSDSGLWTPGEHVLLNGAGLGESRHGGLAEVARVDGEQLVRVPQRFTPTQAAAIGTAGFTAMLAVLAIEKHGVEPGDGPILVTGAAGGVGSVTIALLAHLGYEVVASTGRGESEGDYLRHLGATDIVDRHELSDEAGKPLQKQRWTAVADAVGSTTLANALAQTQYGGIVTACGLAQGADLPATVVPFILRGVTLAGVNSVDAPHELREEAWTRLAQNLDIDLLDEMTEVYALADARSVADQVLAGSVRGRAVIDVTQ</sequence>
<feature type="domain" description="Enoyl reductase (ER)" evidence="2">
    <location>
        <begin position="17"/>
        <end position="331"/>
    </location>
</feature>
<dbReference type="InterPro" id="IPR020843">
    <property type="entry name" value="ER"/>
</dbReference>
<dbReference type="Proteomes" id="UP000221369">
    <property type="component" value="Unassembled WGS sequence"/>
</dbReference>
<dbReference type="InterPro" id="IPR013149">
    <property type="entry name" value="ADH-like_C"/>
</dbReference>
<reference evidence="3 4" key="1">
    <citation type="submission" date="2017-10" db="EMBL/GenBank/DDBJ databases">
        <title>Sequencing the genomes of 1000 actinobacteria strains.</title>
        <authorList>
            <person name="Klenk H.-P."/>
        </authorList>
    </citation>
    <scope>NUCLEOTIDE SEQUENCE [LARGE SCALE GENOMIC DNA]</scope>
    <source>
        <strain evidence="3 4">DSM 21798</strain>
    </source>
</reference>
<keyword evidence="1" id="KW-1133">Transmembrane helix</keyword>
<name>A0A2A9DSB9_9MICO</name>
<keyword evidence="4" id="KW-1185">Reference proteome</keyword>
<dbReference type="InterPro" id="IPR051397">
    <property type="entry name" value="Zn-ADH-like_protein"/>
</dbReference>
<dbReference type="CDD" id="cd08288">
    <property type="entry name" value="MDR_yhdh"/>
    <property type="match status" value="1"/>
</dbReference>
<evidence type="ECO:0000259" key="2">
    <source>
        <dbReference type="SMART" id="SM00829"/>
    </source>
</evidence>
<comment type="caution">
    <text evidence="3">The sequence shown here is derived from an EMBL/GenBank/DDBJ whole genome shotgun (WGS) entry which is preliminary data.</text>
</comment>
<dbReference type="Gene3D" id="3.40.50.720">
    <property type="entry name" value="NAD(P)-binding Rossmann-like Domain"/>
    <property type="match status" value="1"/>
</dbReference>
<dbReference type="InterPro" id="IPR011032">
    <property type="entry name" value="GroES-like_sf"/>
</dbReference>
<dbReference type="RefSeq" id="WP_098406053.1">
    <property type="nucleotide sequence ID" value="NZ_PDJE01000001.1"/>
</dbReference>
<keyword evidence="1" id="KW-0472">Membrane</keyword>
<dbReference type="Pfam" id="PF08240">
    <property type="entry name" value="ADH_N"/>
    <property type="match status" value="1"/>
</dbReference>
<dbReference type="InterPro" id="IPR013154">
    <property type="entry name" value="ADH-like_N"/>
</dbReference>
<proteinExistence type="predicted"/>
<gene>
    <name evidence="3" type="ORF">ATJ78_0389</name>
</gene>
<dbReference type="SUPFAM" id="SSF50129">
    <property type="entry name" value="GroES-like"/>
    <property type="match status" value="1"/>
</dbReference>
<dbReference type="NCBIfam" id="TIGR02823">
    <property type="entry name" value="oxido_YhdH"/>
    <property type="match status" value="1"/>
</dbReference>